<evidence type="ECO:0000313" key="3">
    <source>
        <dbReference type="Proteomes" id="UP000310200"/>
    </source>
</evidence>
<reference evidence="2 3" key="1">
    <citation type="journal article" date="2019" name="Philos. Trans. R. Soc. Lond., B, Biol. Sci.">
        <title>Ant behaviour and brain gene expression of defending hosts depend on the ecological success of the intruding social parasite.</title>
        <authorList>
            <person name="Kaur R."/>
            <person name="Stoldt M."/>
            <person name="Jongepier E."/>
            <person name="Feldmeyer B."/>
            <person name="Menzel F."/>
            <person name="Bornberg-Bauer E."/>
            <person name="Foitzik S."/>
        </authorList>
    </citation>
    <scope>NUCLEOTIDE SEQUENCE [LARGE SCALE GENOMIC DNA]</scope>
    <source>
        <tissue evidence="2">Whole body</tissue>
    </source>
</reference>
<gene>
    <name evidence="2" type="ORF">DBV15_00074</name>
</gene>
<feature type="signal peptide" evidence="1">
    <location>
        <begin position="1"/>
        <end position="19"/>
    </location>
</feature>
<dbReference type="Proteomes" id="UP000310200">
    <property type="component" value="Unassembled WGS sequence"/>
</dbReference>
<proteinExistence type="predicted"/>
<keyword evidence="3" id="KW-1185">Reference proteome</keyword>
<comment type="caution">
    <text evidence="2">The sequence shown here is derived from an EMBL/GenBank/DDBJ whole genome shotgun (WGS) entry which is preliminary data.</text>
</comment>
<dbReference type="AlphaFoldDB" id="A0A4S2KDJ1"/>
<keyword evidence="1" id="KW-0732">Signal</keyword>
<protein>
    <submittedName>
        <fullName evidence="2">Uncharacterized protein</fullName>
    </submittedName>
</protein>
<evidence type="ECO:0000313" key="2">
    <source>
        <dbReference type="EMBL" id="TGZ47385.1"/>
    </source>
</evidence>
<name>A0A4S2KDJ1_9HYME</name>
<evidence type="ECO:0000256" key="1">
    <source>
        <dbReference type="SAM" id="SignalP"/>
    </source>
</evidence>
<organism evidence="2 3">
    <name type="scientific">Temnothorax longispinosus</name>
    <dbReference type="NCBI Taxonomy" id="300112"/>
    <lineage>
        <taxon>Eukaryota</taxon>
        <taxon>Metazoa</taxon>
        <taxon>Ecdysozoa</taxon>
        <taxon>Arthropoda</taxon>
        <taxon>Hexapoda</taxon>
        <taxon>Insecta</taxon>
        <taxon>Pterygota</taxon>
        <taxon>Neoptera</taxon>
        <taxon>Endopterygota</taxon>
        <taxon>Hymenoptera</taxon>
        <taxon>Apocrita</taxon>
        <taxon>Aculeata</taxon>
        <taxon>Formicoidea</taxon>
        <taxon>Formicidae</taxon>
        <taxon>Myrmicinae</taxon>
        <taxon>Temnothorax</taxon>
    </lineage>
</organism>
<dbReference type="EMBL" id="QBLH01002732">
    <property type="protein sequence ID" value="TGZ47385.1"/>
    <property type="molecule type" value="Genomic_DNA"/>
</dbReference>
<feature type="chain" id="PRO_5020858866" evidence="1">
    <location>
        <begin position="20"/>
        <end position="235"/>
    </location>
</feature>
<accession>A0A4S2KDJ1</accession>
<sequence>MKLLALVLVLSCVVAYTTARKKGQHWPTNTKIFTTPYRFRREADPQGSIVANLKNTPQLPFDDNENLRLVLFDNDPTVDLGEDGKEIPGPQSQPNTLLNNLHLIDENDYLDDYFSSYTFQPGTYRSFPRNYGTGGRREAGGHVEPRLRFDAETQRGNSFFTDFADLQRRANGRGIEPTAVGATAGIRFRREADQINPLAVRREKRSWLSKKVKKLVNKKNYTRLEKLAKKKLFNE</sequence>